<evidence type="ECO:0000313" key="2">
    <source>
        <dbReference type="EMBL" id="KKM64765.1"/>
    </source>
</evidence>
<evidence type="ECO:0000259" key="1">
    <source>
        <dbReference type="Pfam" id="PF03888"/>
    </source>
</evidence>
<dbReference type="PANTHER" id="PTHR37507">
    <property type="entry name" value="SPORULATION PROTEIN YDCC"/>
    <property type="match status" value="1"/>
</dbReference>
<reference evidence="2" key="1">
    <citation type="journal article" date="2015" name="Nature">
        <title>Complex archaea that bridge the gap between prokaryotes and eukaryotes.</title>
        <authorList>
            <person name="Spang A."/>
            <person name="Saw J.H."/>
            <person name="Jorgensen S.L."/>
            <person name="Zaremba-Niedzwiedzka K."/>
            <person name="Martijn J."/>
            <person name="Lind A.E."/>
            <person name="van Eijk R."/>
            <person name="Schleper C."/>
            <person name="Guy L."/>
            <person name="Ettema T.J."/>
        </authorList>
    </citation>
    <scope>NUCLEOTIDE SEQUENCE</scope>
</reference>
<proteinExistence type="predicted"/>
<feature type="domain" description="MucB/RseB N-terminal" evidence="1">
    <location>
        <begin position="132"/>
        <end position="214"/>
    </location>
</feature>
<dbReference type="PANTHER" id="PTHR37507:SF2">
    <property type="entry name" value="SPORULATION PROTEIN YDCC"/>
    <property type="match status" value="1"/>
</dbReference>
<dbReference type="Pfam" id="PF03888">
    <property type="entry name" value="MucB_RseB"/>
    <property type="match status" value="1"/>
</dbReference>
<comment type="caution">
    <text evidence="2">The sequence shown here is derived from an EMBL/GenBank/DDBJ whole genome shotgun (WGS) entry which is preliminary data.</text>
</comment>
<protein>
    <recommendedName>
        <fullName evidence="1">MucB/RseB N-terminal domain-containing protein</fullName>
    </recommendedName>
</protein>
<name>A0A0F9LKK6_9ZZZZ</name>
<dbReference type="AlphaFoldDB" id="A0A0F9LKK6"/>
<dbReference type="InterPro" id="IPR052944">
    <property type="entry name" value="Sporulation_related"/>
</dbReference>
<dbReference type="InterPro" id="IPR033434">
    <property type="entry name" value="MucB/RseB_N"/>
</dbReference>
<dbReference type="EMBL" id="LAZR01010839">
    <property type="protein sequence ID" value="KKM64765.1"/>
    <property type="molecule type" value="Genomic_DNA"/>
</dbReference>
<sequence>MSKSNMFLPTGKILGYISGCLFLLLNLMALPSLAMEPEKILSLSLEAQFQVNIEGIKETQVYREEETYIIRAKIIYRKPDFSYILYLAPPMIKGWRILDNGKLRIKYIPGRNNPKPSSSLNSSLARKRREKSLNLIWANYTISQLPDEYIAGREVYVISLVPRYPGSPGLKRWIDKETFLPLKQERNNSEGKLIFSSEFVEIHFNKKVSREELNDIPKSVKDKGFRPAYRVIGDIEELKEISKFSLSFPKYLPSGYSFQEGVLLNGGQKVALTYSNGLETIVLWQSLPINLKIRGDREMPFGTKFWTEKGKTFVLIANISEEELTKIMESIE</sequence>
<accession>A0A0F9LKK6</accession>
<dbReference type="Gene3D" id="2.50.20.10">
    <property type="entry name" value="Lipoprotein localisation LolA/LolB/LppX"/>
    <property type="match status" value="1"/>
</dbReference>
<organism evidence="2">
    <name type="scientific">marine sediment metagenome</name>
    <dbReference type="NCBI Taxonomy" id="412755"/>
    <lineage>
        <taxon>unclassified sequences</taxon>
        <taxon>metagenomes</taxon>
        <taxon>ecological metagenomes</taxon>
    </lineage>
</organism>
<gene>
    <name evidence="2" type="ORF">LCGC14_1498090</name>
</gene>